<sequence length="66" mass="7729">MLTAAMLQFMKYFMNKHVSCKIIRRPYGRAQARCELDKRIIRNMMTPFKLTQGAPLQQLLKQPMAA</sequence>
<dbReference type="STRING" id="1747903.ASR47_1005109"/>
<dbReference type="EMBL" id="LOCQ01000058">
    <property type="protein sequence ID" value="OBV38155.1"/>
    <property type="molecule type" value="Genomic_DNA"/>
</dbReference>
<dbReference type="AlphaFoldDB" id="A0A1A7C0A0"/>
<evidence type="ECO:0000313" key="1">
    <source>
        <dbReference type="EMBL" id="OBV38155.1"/>
    </source>
</evidence>
<dbReference type="RefSeq" id="WP_065309032.1">
    <property type="nucleotide sequence ID" value="NZ_LOCQ01000058.1"/>
</dbReference>
<organism evidence="1 2">
    <name type="scientific">Janthinobacterium psychrotolerans</name>
    <dbReference type="NCBI Taxonomy" id="1747903"/>
    <lineage>
        <taxon>Bacteria</taxon>
        <taxon>Pseudomonadati</taxon>
        <taxon>Pseudomonadota</taxon>
        <taxon>Betaproteobacteria</taxon>
        <taxon>Burkholderiales</taxon>
        <taxon>Oxalobacteraceae</taxon>
        <taxon>Janthinobacterium</taxon>
    </lineage>
</organism>
<reference evidence="1 2" key="1">
    <citation type="submission" date="2016-04" db="EMBL/GenBank/DDBJ databases">
        <title>Draft genome sequence of Janthinobacterium psychrotolerans sp. nov., isolated from freshwater sediments in Denmark.</title>
        <authorList>
            <person name="Gong X."/>
            <person name="Skrivergaard S."/>
            <person name="Korsgaard B.S."/>
            <person name="Schreiber L."/>
            <person name="Marshall I.P."/>
            <person name="Finster K."/>
            <person name="Schramm A."/>
        </authorList>
    </citation>
    <scope>NUCLEOTIDE SEQUENCE [LARGE SCALE GENOMIC DNA]</scope>
    <source>
        <strain evidence="1 2">S3-2</strain>
    </source>
</reference>
<accession>A0A1A7C0A0</accession>
<proteinExistence type="predicted"/>
<evidence type="ECO:0000313" key="2">
    <source>
        <dbReference type="Proteomes" id="UP000092713"/>
    </source>
</evidence>
<name>A0A1A7C0A0_9BURK</name>
<gene>
    <name evidence="1" type="ORF">ASR47_1005109</name>
</gene>
<dbReference type="Proteomes" id="UP000092713">
    <property type="component" value="Unassembled WGS sequence"/>
</dbReference>
<protein>
    <submittedName>
        <fullName evidence="1">Uncharacterized protein</fullName>
    </submittedName>
</protein>
<keyword evidence="2" id="KW-1185">Reference proteome</keyword>
<comment type="caution">
    <text evidence="1">The sequence shown here is derived from an EMBL/GenBank/DDBJ whole genome shotgun (WGS) entry which is preliminary data.</text>
</comment>